<reference evidence="2" key="1">
    <citation type="submission" date="2023-07" db="EMBL/GenBank/DDBJ databases">
        <title>Draft genomic sequences of Priestia flexa CCM isolated from the soil of an abandoned mine contaminated by free cyanide in the high Andean zone of Tacna, Peru.</title>
        <authorList>
            <person name="Caceda Quiroz C.J."/>
            <person name="Maraza Chooque G.J."/>
            <person name="Fora Quispe G.L."/>
            <person name="Carpio Mamani M."/>
        </authorList>
    </citation>
    <scope>NUCLEOTIDE SEQUENCE [LARGE SCALE GENOMIC DNA]</scope>
    <source>
        <strain evidence="2">CCM</strain>
    </source>
</reference>
<evidence type="ECO:0000313" key="2">
    <source>
        <dbReference type="Proteomes" id="UP001284771"/>
    </source>
</evidence>
<organism evidence="1 2">
    <name type="scientific">Priestia flexa</name>
    <dbReference type="NCBI Taxonomy" id="86664"/>
    <lineage>
        <taxon>Bacteria</taxon>
        <taxon>Bacillati</taxon>
        <taxon>Bacillota</taxon>
        <taxon>Bacilli</taxon>
        <taxon>Bacillales</taxon>
        <taxon>Bacillaceae</taxon>
        <taxon>Priestia</taxon>
    </lineage>
</organism>
<sequence>MNFNKVQFHRIYKTELVKQLEELCEKGYISPFLLKKFIELAIWRKTNERKRS</sequence>
<evidence type="ECO:0000313" key="1">
    <source>
        <dbReference type="EMBL" id="MDW8516494.1"/>
    </source>
</evidence>
<dbReference type="Proteomes" id="UP001284771">
    <property type="component" value="Unassembled WGS sequence"/>
</dbReference>
<dbReference type="RefSeq" id="WP_157803506.1">
    <property type="nucleotide sequence ID" value="NZ_CANLXW010000055.1"/>
</dbReference>
<gene>
    <name evidence="1" type="ORF">RIB56_10150</name>
</gene>
<proteinExistence type="predicted"/>
<name>A0ABU4J678_9BACI</name>
<keyword evidence="2" id="KW-1185">Reference proteome</keyword>
<dbReference type="EMBL" id="JAWUZT010000025">
    <property type="protein sequence ID" value="MDW8516494.1"/>
    <property type="molecule type" value="Genomic_DNA"/>
</dbReference>
<accession>A0ABU4J678</accession>
<comment type="caution">
    <text evidence="1">The sequence shown here is derived from an EMBL/GenBank/DDBJ whole genome shotgun (WGS) entry which is preliminary data.</text>
</comment>
<protein>
    <submittedName>
        <fullName evidence="1">Uncharacterized protein</fullName>
    </submittedName>
</protein>